<dbReference type="PANTHER" id="PTHR30349">
    <property type="entry name" value="PHAGE INTEGRASE-RELATED"/>
    <property type="match status" value="1"/>
</dbReference>
<evidence type="ECO:0000313" key="6">
    <source>
        <dbReference type="Proteomes" id="UP001168128"/>
    </source>
</evidence>
<name>A0ABT8U8D8_9FLAO</name>
<evidence type="ECO:0000259" key="4">
    <source>
        <dbReference type="PROSITE" id="PS51898"/>
    </source>
</evidence>
<dbReference type="Proteomes" id="UP001168128">
    <property type="component" value="Unassembled WGS sequence"/>
</dbReference>
<dbReference type="EMBL" id="JAULSJ010000070">
    <property type="protein sequence ID" value="MDO3427336.1"/>
    <property type="molecule type" value="Genomic_DNA"/>
</dbReference>
<dbReference type="InterPro" id="IPR002104">
    <property type="entry name" value="Integrase_catalytic"/>
</dbReference>
<dbReference type="PANTHER" id="PTHR30349:SF41">
    <property type="entry name" value="INTEGRASE_RECOMBINASE PROTEIN MJ0367-RELATED"/>
    <property type="match status" value="1"/>
</dbReference>
<dbReference type="InterPro" id="IPR013762">
    <property type="entry name" value="Integrase-like_cat_sf"/>
</dbReference>
<reference evidence="5" key="1">
    <citation type="submission" date="2023-07" db="EMBL/GenBank/DDBJ databases">
        <title>AMR profile of multidrug- resistance Chryseobacterium gambrini related strain.</title>
        <authorList>
            <person name="Kirdat K."/>
            <person name="Bhatt A."/>
            <person name="Kuyare S."/>
            <person name="Yadav A."/>
        </authorList>
    </citation>
    <scope>NUCLEOTIDE SEQUENCE</scope>
    <source>
        <strain evidence="5">APV-1</strain>
    </source>
</reference>
<evidence type="ECO:0000256" key="2">
    <source>
        <dbReference type="ARBA" id="ARBA00023125"/>
    </source>
</evidence>
<evidence type="ECO:0000313" key="5">
    <source>
        <dbReference type="EMBL" id="MDO3427336.1"/>
    </source>
</evidence>
<feature type="domain" description="Tyr recombinase" evidence="4">
    <location>
        <begin position="67"/>
        <end position="177"/>
    </location>
</feature>
<dbReference type="Gene3D" id="1.10.443.10">
    <property type="entry name" value="Intergrase catalytic core"/>
    <property type="match status" value="1"/>
</dbReference>
<dbReference type="InterPro" id="IPR011010">
    <property type="entry name" value="DNA_brk_join_enz"/>
</dbReference>
<dbReference type="RefSeq" id="WP_302718651.1">
    <property type="nucleotide sequence ID" value="NZ_JAULSJ010000070.1"/>
</dbReference>
<accession>A0ABT8U8D8</accession>
<keyword evidence="6" id="KW-1185">Reference proteome</keyword>
<dbReference type="Pfam" id="PF00589">
    <property type="entry name" value="Phage_integrase"/>
    <property type="match status" value="1"/>
</dbReference>
<sequence>MSLHFGKIPTELDSEQIQDYLFYLQKKSKSPSQSYFKHTVYGLRFLLKSEGLSYDFLSLPEIKKEKKLPVVLSKQEVWQMLSGCKLLKHKILIGILYGCGLRCMEVRNLRLCDLDFDRKQLKVVQGKGKKDRYLPLSEHLIRGLKKYIEAEKPEDYLFGMPREGRAGGEFDSRYSQR</sequence>
<dbReference type="InterPro" id="IPR050090">
    <property type="entry name" value="Tyrosine_recombinase_XerCD"/>
</dbReference>
<comment type="caution">
    <text evidence="5">The sequence shown here is derived from an EMBL/GenBank/DDBJ whole genome shotgun (WGS) entry which is preliminary data.</text>
</comment>
<dbReference type="SUPFAM" id="SSF56349">
    <property type="entry name" value="DNA breaking-rejoining enzymes"/>
    <property type="match status" value="1"/>
</dbReference>
<keyword evidence="3" id="KW-0233">DNA recombination</keyword>
<proteinExistence type="inferred from homology"/>
<protein>
    <submittedName>
        <fullName evidence="5">Tyrosine-type recombinase/integrase</fullName>
    </submittedName>
</protein>
<keyword evidence="2" id="KW-0238">DNA-binding</keyword>
<evidence type="ECO:0000256" key="3">
    <source>
        <dbReference type="ARBA" id="ARBA00023172"/>
    </source>
</evidence>
<gene>
    <name evidence="5" type="ORF">QWT87_20890</name>
</gene>
<comment type="similarity">
    <text evidence="1">Belongs to the 'phage' integrase family.</text>
</comment>
<organism evidence="5 6">
    <name type="scientific">Chryseobacterium urinae</name>
    <dbReference type="NCBI Taxonomy" id="3058400"/>
    <lineage>
        <taxon>Bacteria</taxon>
        <taxon>Pseudomonadati</taxon>
        <taxon>Bacteroidota</taxon>
        <taxon>Flavobacteriia</taxon>
        <taxon>Flavobacteriales</taxon>
        <taxon>Weeksellaceae</taxon>
        <taxon>Chryseobacterium group</taxon>
        <taxon>Chryseobacterium</taxon>
    </lineage>
</organism>
<dbReference type="PROSITE" id="PS51898">
    <property type="entry name" value="TYR_RECOMBINASE"/>
    <property type="match status" value="1"/>
</dbReference>
<feature type="non-terminal residue" evidence="5">
    <location>
        <position position="177"/>
    </location>
</feature>
<evidence type="ECO:0000256" key="1">
    <source>
        <dbReference type="ARBA" id="ARBA00008857"/>
    </source>
</evidence>